<name>A0A5Q4BDT9_9PEZI</name>
<feature type="signal peptide" evidence="1">
    <location>
        <begin position="1"/>
        <end position="16"/>
    </location>
</feature>
<dbReference type="AlphaFoldDB" id="A0A5Q4BDT9"/>
<sequence>MLWAITLLLTLASCFASSQPLVQERGRICFGSRCWGKFKPPPPPSPLPKRFSLKNPKELIDLYIYRGNKQPSLKKLPLTLWDGSTIERRMTYRAWGIEDLPELKTHRTKNSEGRFTVFLEVQVSGEENLYVTFIGRALIPVKRIDTKTAKWVKSEDPWESFTSGLVLQSGKSPYPRRVVFQIKMPTYVVHEDSIKYTINGKWSKSSLHTPVL</sequence>
<dbReference type="EMBL" id="PUHP01001941">
    <property type="protein sequence ID" value="TQN64911.1"/>
    <property type="molecule type" value="Genomic_DNA"/>
</dbReference>
<keyword evidence="3" id="KW-1185">Reference proteome</keyword>
<dbReference type="Proteomes" id="UP000326340">
    <property type="component" value="Unassembled WGS sequence"/>
</dbReference>
<keyword evidence="1" id="KW-0732">Signal</keyword>
<evidence type="ECO:0000313" key="2">
    <source>
        <dbReference type="EMBL" id="TQN64911.1"/>
    </source>
</evidence>
<reference evidence="2 3" key="1">
    <citation type="journal article" date="2019" name="Sci. Rep.">
        <title>Colletotrichum shisoi sp. nov., an anthracnose pathogen of Perilla frutescens in Japan: molecular phylogenetic, morphological and genomic evidence.</title>
        <authorList>
            <person name="Gan P."/>
            <person name="Tsushima A."/>
            <person name="Hiroyama R."/>
            <person name="Narusaka M."/>
            <person name="Takano Y."/>
            <person name="Narusaka Y."/>
            <person name="Kawaradani M."/>
            <person name="Damm U."/>
            <person name="Shirasu K."/>
        </authorList>
    </citation>
    <scope>NUCLEOTIDE SEQUENCE [LARGE SCALE GENOMIC DNA]</scope>
    <source>
        <strain evidence="2 3">PG-2018a</strain>
    </source>
</reference>
<organism evidence="2 3">
    <name type="scientific">Colletotrichum shisoi</name>
    <dbReference type="NCBI Taxonomy" id="2078593"/>
    <lineage>
        <taxon>Eukaryota</taxon>
        <taxon>Fungi</taxon>
        <taxon>Dikarya</taxon>
        <taxon>Ascomycota</taxon>
        <taxon>Pezizomycotina</taxon>
        <taxon>Sordariomycetes</taxon>
        <taxon>Hypocreomycetidae</taxon>
        <taxon>Glomerellales</taxon>
        <taxon>Glomerellaceae</taxon>
        <taxon>Colletotrichum</taxon>
        <taxon>Colletotrichum destructivum species complex</taxon>
    </lineage>
</organism>
<protein>
    <submittedName>
        <fullName evidence="2">Uncharacterized protein</fullName>
    </submittedName>
</protein>
<accession>A0A5Q4BDT9</accession>
<feature type="chain" id="PRO_5024906137" evidence="1">
    <location>
        <begin position="17"/>
        <end position="212"/>
    </location>
</feature>
<gene>
    <name evidence="2" type="ORF">CSHISOI_10560</name>
</gene>
<comment type="caution">
    <text evidence="2">The sequence shown here is derived from an EMBL/GenBank/DDBJ whole genome shotgun (WGS) entry which is preliminary data.</text>
</comment>
<evidence type="ECO:0000256" key="1">
    <source>
        <dbReference type="SAM" id="SignalP"/>
    </source>
</evidence>
<proteinExistence type="predicted"/>
<evidence type="ECO:0000313" key="3">
    <source>
        <dbReference type="Proteomes" id="UP000326340"/>
    </source>
</evidence>